<accession>A0ABV9C4M2</accession>
<dbReference type="PANTHER" id="PTHR43451:SF1">
    <property type="entry name" value="ACETYLTRANSFERASE"/>
    <property type="match status" value="1"/>
</dbReference>
<dbReference type="RefSeq" id="WP_266152279.1">
    <property type="nucleotide sequence ID" value="NZ_CP064028.1"/>
</dbReference>
<dbReference type="InterPro" id="IPR016181">
    <property type="entry name" value="Acyl_CoA_acyltransferase"/>
</dbReference>
<dbReference type="InterPro" id="IPR052564">
    <property type="entry name" value="N-acetyltrans/Recomb-assoc"/>
</dbReference>
<keyword evidence="2" id="KW-0808">Transferase</keyword>
<evidence type="ECO:0000259" key="1">
    <source>
        <dbReference type="PROSITE" id="PS51186"/>
    </source>
</evidence>
<reference evidence="3" key="1">
    <citation type="journal article" date="2019" name="Int. J. Syst. Evol. Microbiol.">
        <title>The Global Catalogue of Microorganisms (GCM) 10K type strain sequencing project: providing services to taxonomists for standard genome sequencing and annotation.</title>
        <authorList>
            <consortium name="The Broad Institute Genomics Platform"/>
            <consortium name="The Broad Institute Genome Sequencing Center for Infectious Disease"/>
            <person name="Wu L."/>
            <person name="Ma J."/>
        </authorList>
    </citation>
    <scope>NUCLEOTIDE SEQUENCE [LARGE SCALE GENOMIC DNA]</scope>
    <source>
        <strain evidence="3">CCM 4481</strain>
    </source>
</reference>
<dbReference type="EC" id="2.3.1.-" evidence="2"/>
<comment type="caution">
    <text evidence="2">The sequence shown here is derived from an EMBL/GenBank/DDBJ whole genome shotgun (WGS) entry which is preliminary data.</text>
</comment>
<protein>
    <submittedName>
        <fullName evidence="2">GNAT family N-acetyltransferase</fullName>
        <ecNumber evidence="2">2.3.1.-</ecNumber>
    </submittedName>
</protein>
<dbReference type="GO" id="GO:0016746">
    <property type="term" value="F:acyltransferase activity"/>
    <property type="evidence" value="ECO:0007669"/>
    <property type="project" value="UniProtKB-KW"/>
</dbReference>
<dbReference type="PANTHER" id="PTHR43451">
    <property type="entry name" value="ACETYLTRANSFERASE (GNAT) FAMILY PROTEIN"/>
    <property type="match status" value="1"/>
</dbReference>
<organism evidence="2 3">
    <name type="scientific">Dyella halodurans</name>
    <dbReference type="NCBI Taxonomy" id="1920171"/>
    <lineage>
        <taxon>Bacteria</taxon>
        <taxon>Pseudomonadati</taxon>
        <taxon>Pseudomonadota</taxon>
        <taxon>Gammaproteobacteria</taxon>
        <taxon>Lysobacterales</taxon>
        <taxon>Rhodanobacteraceae</taxon>
        <taxon>Dyella</taxon>
    </lineage>
</organism>
<name>A0ABV9C4M2_9GAMM</name>
<dbReference type="SUPFAM" id="SSF55729">
    <property type="entry name" value="Acyl-CoA N-acyltransferases (Nat)"/>
    <property type="match status" value="1"/>
</dbReference>
<keyword evidence="3" id="KW-1185">Reference proteome</keyword>
<evidence type="ECO:0000313" key="2">
    <source>
        <dbReference type="EMBL" id="MFC4527984.1"/>
    </source>
</evidence>
<proteinExistence type="predicted"/>
<gene>
    <name evidence="2" type="ORF">ACFO5W_15180</name>
</gene>
<dbReference type="EMBL" id="JBHSGA010000017">
    <property type="protein sequence ID" value="MFC4527984.1"/>
    <property type="molecule type" value="Genomic_DNA"/>
</dbReference>
<sequence length="165" mass="18360">MTNLHLRLARADDARAIGVLARRVTRRWILPGQADDVATLLLAGMSAKSIRQKIDAGQRFHLAFVDDVLAGVAAIRDDSHVFQLFVGTRYQGRGIARKLWHRLMRDSIRRAGTRFFTLNAAIAAVPVYLRLGFEPNAAAKLPASKIVSVPMIYRVGSVRHARHRG</sequence>
<feature type="domain" description="N-acetyltransferase" evidence="1">
    <location>
        <begin position="4"/>
        <end position="156"/>
    </location>
</feature>
<evidence type="ECO:0000313" key="3">
    <source>
        <dbReference type="Proteomes" id="UP001595961"/>
    </source>
</evidence>
<dbReference type="CDD" id="cd04301">
    <property type="entry name" value="NAT_SF"/>
    <property type="match status" value="1"/>
</dbReference>
<dbReference type="Pfam" id="PF13673">
    <property type="entry name" value="Acetyltransf_10"/>
    <property type="match status" value="1"/>
</dbReference>
<keyword evidence="2" id="KW-0012">Acyltransferase</keyword>
<dbReference type="InterPro" id="IPR000182">
    <property type="entry name" value="GNAT_dom"/>
</dbReference>
<dbReference type="Proteomes" id="UP001595961">
    <property type="component" value="Unassembled WGS sequence"/>
</dbReference>
<dbReference type="Gene3D" id="3.40.630.30">
    <property type="match status" value="1"/>
</dbReference>
<dbReference type="PROSITE" id="PS51186">
    <property type="entry name" value="GNAT"/>
    <property type="match status" value="1"/>
</dbReference>